<dbReference type="InterPro" id="IPR006179">
    <property type="entry name" value="5_nucleotidase/apyrase"/>
</dbReference>
<evidence type="ECO:0000256" key="1">
    <source>
        <dbReference type="ARBA" id="ARBA00006654"/>
    </source>
</evidence>
<dbReference type="SUPFAM" id="SSF56300">
    <property type="entry name" value="Metallo-dependent phosphatases"/>
    <property type="match status" value="1"/>
</dbReference>
<feature type="chain" id="PRO_5021467952" evidence="3">
    <location>
        <begin position="22"/>
        <end position="628"/>
    </location>
</feature>
<evidence type="ECO:0000256" key="2">
    <source>
        <dbReference type="ARBA" id="ARBA00022729"/>
    </source>
</evidence>
<proteinExistence type="inferred from homology"/>
<dbReference type="Pfam" id="PF02872">
    <property type="entry name" value="5_nucleotid_C"/>
    <property type="match status" value="1"/>
</dbReference>
<evidence type="ECO:0000259" key="5">
    <source>
        <dbReference type="Pfam" id="PF02872"/>
    </source>
</evidence>
<comment type="similarity">
    <text evidence="1 3">Belongs to the 5'-nucleotidase family.</text>
</comment>
<dbReference type="Gene3D" id="3.90.780.10">
    <property type="entry name" value="5'-Nucleotidase, C-terminal domain"/>
    <property type="match status" value="1"/>
</dbReference>
<dbReference type="GO" id="GO:0008253">
    <property type="term" value="F:5'-nucleotidase activity"/>
    <property type="evidence" value="ECO:0007669"/>
    <property type="project" value="TreeGrafter"/>
</dbReference>
<dbReference type="SUPFAM" id="SSF55816">
    <property type="entry name" value="5'-nucleotidase (syn. UDP-sugar hydrolase), C-terminal domain"/>
    <property type="match status" value="1"/>
</dbReference>
<dbReference type="EMBL" id="SRLE01000008">
    <property type="protein sequence ID" value="TGD73004.1"/>
    <property type="molecule type" value="Genomic_DNA"/>
</dbReference>
<dbReference type="InterPro" id="IPR006146">
    <property type="entry name" value="5'-Nucleotdase_CS"/>
</dbReference>
<gene>
    <name evidence="6" type="ORF">E4634_12010</name>
</gene>
<dbReference type="GO" id="GO:0008768">
    <property type="term" value="F:UDP-sugar diphosphatase activity"/>
    <property type="evidence" value="ECO:0007669"/>
    <property type="project" value="TreeGrafter"/>
</dbReference>
<dbReference type="GO" id="GO:0009166">
    <property type="term" value="P:nucleotide catabolic process"/>
    <property type="evidence" value="ECO:0007669"/>
    <property type="project" value="InterPro"/>
</dbReference>
<keyword evidence="3" id="KW-0378">Hydrolase</keyword>
<evidence type="ECO:0000256" key="3">
    <source>
        <dbReference type="RuleBase" id="RU362119"/>
    </source>
</evidence>
<name>A0A4Z0M0Q6_9GAMM</name>
<dbReference type="PROSITE" id="PS00785">
    <property type="entry name" value="5_NUCLEOTIDASE_1"/>
    <property type="match status" value="1"/>
</dbReference>
<dbReference type="PROSITE" id="PS00786">
    <property type="entry name" value="5_NUCLEOTIDASE_2"/>
    <property type="match status" value="1"/>
</dbReference>
<dbReference type="PRINTS" id="PR01607">
    <property type="entry name" value="APYRASEFAMLY"/>
</dbReference>
<keyword evidence="3" id="KW-0547">Nucleotide-binding</keyword>
<dbReference type="AlphaFoldDB" id="A0A4Z0M0Q6"/>
<dbReference type="Pfam" id="PF00149">
    <property type="entry name" value="Metallophos"/>
    <property type="match status" value="1"/>
</dbReference>
<dbReference type="InterPro" id="IPR029052">
    <property type="entry name" value="Metallo-depent_PP-like"/>
</dbReference>
<feature type="domain" description="Calcineurin-like phosphoesterase" evidence="4">
    <location>
        <begin position="28"/>
        <end position="262"/>
    </location>
</feature>
<dbReference type="Proteomes" id="UP000298050">
    <property type="component" value="Unassembled WGS sequence"/>
</dbReference>
<dbReference type="PANTHER" id="PTHR11575:SF24">
    <property type="entry name" value="5'-NUCLEOTIDASE"/>
    <property type="match status" value="1"/>
</dbReference>
<dbReference type="InterPro" id="IPR008334">
    <property type="entry name" value="5'-Nucleotdase_C"/>
</dbReference>
<dbReference type="InterPro" id="IPR036907">
    <property type="entry name" value="5'-Nucleotdase_C_sf"/>
</dbReference>
<dbReference type="PANTHER" id="PTHR11575">
    <property type="entry name" value="5'-NUCLEOTIDASE-RELATED"/>
    <property type="match status" value="1"/>
</dbReference>
<keyword evidence="2 3" id="KW-0732">Signal</keyword>
<protein>
    <submittedName>
        <fullName evidence="6">Bifunctional metallophosphatase/5'-nucleotidase</fullName>
    </submittedName>
</protein>
<evidence type="ECO:0000313" key="6">
    <source>
        <dbReference type="EMBL" id="TGD73004.1"/>
    </source>
</evidence>
<evidence type="ECO:0000313" key="7">
    <source>
        <dbReference type="Proteomes" id="UP000298050"/>
    </source>
</evidence>
<keyword evidence="7" id="KW-1185">Reference proteome</keyword>
<sequence length="628" mass="67318">MKRATGLFAAGLMGLSVTALADDPLHIQILHINDHHSHLAAESFDFDVSALDLRTELADGSPIQEVEVTYGGFPLLVSLFDRYDTPFSNTLKLHAGDAITGTLYYSLFKGEADAVMMNQICFDAFELGNHEFDDGDAGLANFLDYLGGSSNCDTAVLGANVVPGPESPIQGMIEPYTIVERDGQKIGIIGIEIAQKTKVSSQPDPDTEFLDEMTTAQLYIDELEEQGINKIILLTHYQYGNDLSLAAQLSGVDVIIDGDSHTLLDGEALDDIGFPVAGPYPTQVTNADGDMVCIGQAWEYAHLLGRMEVFFDGEGKVRSCRGTPVAPIDRDFVYEDSDGSSKSLSGFDRFQVQVALAKNFEFAVVNEDSATAALLDGFNAQVEVLEQTVIGSVAEDLCLERFPGQQRSTICDPSATYANGSDISNIVAKAFMQVTPTADFAIQNGGGVRVDVAEGDFTIADAFTLLPFSNTLVTLEMTGQEIVDVLEDALSNALDVEGGSTGSYPYASGIRYDVDASMSKGARVSNVEVNPRVAGTWTSIDPGATYTVVTNDFIASGQDGYATFGEIFNAGDYVDTLTEYAQGFIDYVEALTELGLPLTKLPLDEYSTKSYVGTDGCDHATSSDCVGF</sequence>
<comment type="caution">
    <text evidence="6">The sequence shown here is derived from an EMBL/GenBank/DDBJ whole genome shotgun (WGS) entry which is preliminary data.</text>
</comment>
<feature type="signal peptide" evidence="3">
    <location>
        <begin position="1"/>
        <end position="21"/>
    </location>
</feature>
<dbReference type="GO" id="GO:0046872">
    <property type="term" value="F:metal ion binding"/>
    <property type="evidence" value="ECO:0007669"/>
    <property type="project" value="InterPro"/>
</dbReference>
<dbReference type="GO" id="GO:0000166">
    <property type="term" value="F:nucleotide binding"/>
    <property type="evidence" value="ECO:0007669"/>
    <property type="project" value="UniProtKB-KW"/>
</dbReference>
<dbReference type="OrthoDB" id="9803927at2"/>
<dbReference type="GO" id="GO:0030288">
    <property type="term" value="C:outer membrane-bounded periplasmic space"/>
    <property type="evidence" value="ECO:0007669"/>
    <property type="project" value="TreeGrafter"/>
</dbReference>
<feature type="domain" description="5'-Nucleotidase C-terminal" evidence="5">
    <location>
        <begin position="418"/>
        <end position="565"/>
    </location>
</feature>
<evidence type="ECO:0000259" key="4">
    <source>
        <dbReference type="Pfam" id="PF00149"/>
    </source>
</evidence>
<dbReference type="RefSeq" id="WP_135444204.1">
    <property type="nucleotide sequence ID" value="NZ_SRLE01000008.1"/>
</dbReference>
<organism evidence="6 7">
    <name type="scientific">Mangrovimicrobium sediminis</name>
    <dbReference type="NCBI Taxonomy" id="2562682"/>
    <lineage>
        <taxon>Bacteria</taxon>
        <taxon>Pseudomonadati</taxon>
        <taxon>Pseudomonadota</taxon>
        <taxon>Gammaproteobacteria</taxon>
        <taxon>Cellvibrionales</taxon>
        <taxon>Halieaceae</taxon>
        <taxon>Mangrovimicrobium</taxon>
    </lineage>
</organism>
<dbReference type="InterPro" id="IPR004843">
    <property type="entry name" value="Calcineurin-like_PHP"/>
</dbReference>
<reference evidence="6 7" key="1">
    <citation type="submission" date="2019-04" db="EMBL/GenBank/DDBJ databases">
        <title>Taxonomy of novel Haliea sp. from mangrove soil of West Coast of India.</title>
        <authorList>
            <person name="Verma A."/>
            <person name="Kumar P."/>
            <person name="Krishnamurthi S."/>
        </authorList>
    </citation>
    <scope>NUCLEOTIDE SEQUENCE [LARGE SCALE GENOMIC DNA]</scope>
    <source>
        <strain evidence="6 7">SAOS-164</strain>
    </source>
</reference>
<dbReference type="Gene3D" id="3.60.21.10">
    <property type="match status" value="1"/>
</dbReference>
<accession>A0A4Z0M0Q6</accession>